<dbReference type="RefSeq" id="WP_107241877.1">
    <property type="nucleotide sequence ID" value="NZ_PYMJ01000004.1"/>
</dbReference>
<evidence type="ECO:0000313" key="3">
    <source>
        <dbReference type="Proteomes" id="UP000240987"/>
    </source>
</evidence>
<comment type="caution">
    <text evidence="2">The sequence shown here is derived from an EMBL/GenBank/DDBJ whole genome shotgun (WGS) entry which is preliminary data.</text>
</comment>
<dbReference type="SUPFAM" id="SSF53448">
    <property type="entry name" value="Nucleotide-diphospho-sugar transferases"/>
    <property type="match status" value="1"/>
</dbReference>
<dbReference type="Pfam" id="PF00535">
    <property type="entry name" value="Glycos_transf_2"/>
    <property type="match status" value="1"/>
</dbReference>
<accession>A0A2T3JMK0</accession>
<dbReference type="AlphaFoldDB" id="A0A2T3JMK0"/>
<dbReference type="PANTHER" id="PTHR43685:SF2">
    <property type="entry name" value="GLYCOSYLTRANSFERASE 2-LIKE DOMAIN-CONTAINING PROTEIN"/>
    <property type="match status" value="1"/>
</dbReference>
<evidence type="ECO:0000313" key="2">
    <source>
        <dbReference type="EMBL" id="PSU50266.1"/>
    </source>
</evidence>
<proteinExistence type="predicted"/>
<dbReference type="OrthoDB" id="9802649at2"/>
<dbReference type="EMBL" id="PYMJ01000004">
    <property type="protein sequence ID" value="PSU50266.1"/>
    <property type="molecule type" value="Genomic_DNA"/>
</dbReference>
<dbReference type="CDD" id="cd00761">
    <property type="entry name" value="Glyco_tranf_GTA_type"/>
    <property type="match status" value="1"/>
</dbReference>
<keyword evidence="2" id="KW-0808">Transferase</keyword>
<protein>
    <submittedName>
        <fullName evidence="2">Glycosyl transferase</fullName>
    </submittedName>
</protein>
<organism evidence="2 3">
    <name type="scientific">Photobacterium frigidiphilum</name>
    <dbReference type="NCBI Taxonomy" id="264736"/>
    <lineage>
        <taxon>Bacteria</taxon>
        <taxon>Pseudomonadati</taxon>
        <taxon>Pseudomonadota</taxon>
        <taxon>Gammaproteobacteria</taxon>
        <taxon>Vibrionales</taxon>
        <taxon>Vibrionaceae</taxon>
        <taxon>Photobacterium</taxon>
    </lineage>
</organism>
<feature type="domain" description="Glycosyltransferase 2-like" evidence="1">
    <location>
        <begin position="5"/>
        <end position="119"/>
    </location>
</feature>
<name>A0A2T3JMK0_9GAMM</name>
<dbReference type="InterPro" id="IPR050834">
    <property type="entry name" value="Glycosyltransf_2"/>
</dbReference>
<dbReference type="InterPro" id="IPR029044">
    <property type="entry name" value="Nucleotide-diphossugar_trans"/>
</dbReference>
<dbReference type="Gene3D" id="3.90.550.10">
    <property type="entry name" value="Spore Coat Polysaccharide Biosynthesis Protein SpsA, Chain A"/>
    <property type="match status" value="1"/>
</dbReference>
<dbReference type="InterPro" id="IPR001173">
    <property type="entry name" value="Glyco_trans_2-like"/>
</dbReference>
<dbReference type="PANTHER" id="PTHR43685">
    <property type="entry name" value="GLYCOSYLTRANSFERASE"/>
    <property type="match status" value="1"/>
</dbReference>
<sequence>MCRITVVIPTYNCLNYLPKAIESVLKQDHENIELIVVNDNSDDGTAEYLERLVSRDTRITVITTKGVGVSSARNLGINKSSGEYIAFLDSDDSWHDGKLQAQLSMHQLNPELGMSFTNYDHLTESNQKLVDCFSYWNQFQDCNEQAKILDDPLNIIFSNNLIGTSTVMIKNSVFKKIGLFDTELKYAEDWQLWLKVCECFDVAVIPEIYVSYLIRDGSITQADENKLNNLESIENIISRCKERNSLITSKSISKAEARLSEEYADYYRAKGNKVKTLIFGFRSLFFEPKHRRVVNFLAKVKKEWKPIKIKPSTSEDI</sequence>
<dbReference type="Proteomes" id="UP000240987">
    <property type="component" value="Unassembled WGS sequence"/>
</dbReference>
<keyword evidence="3" id="KW-1185">Reference proteome</keyword>
<dbReference type="GO" id="GO:0016740">
    <property type="term" value="F:transferase activity"/>
    <property type="evidence" value="ECO:0007669"/>
    <property type="project" value="UniProtKB-KW"/>
</dbReference>
<reference evidence="2 3" key="1">
    <citation type="submission" date="2018-01" db="EMBL/GenBank/DDBJ databases">
        <title>Whole genome sequencing of Histamine producing bacteria.</title>
        <authorList>
            <person name="Butler K."/>
        </authorList>
    </citation>
    <scope>NUCLEOTIDE SEQUENCE [LARGE SCALE GENOMIC DNA]</scope>
    <source>
        <strain evidence="2 3">JCM 12947</strain>
    </source>
</reference>
<gene>
    <name evidence="2" type="ORF">C9J12_05915</name>
</gene>
<evidence type="ECO:0000259" key="1">
    <source>
        <dbReference type="Pfam" id="PF00535"/>
    </source>
</evidence>